<feature type="domain" description="Mur ligase C-terminal" evidence="9">
    <location>
        <begin position="309"/>
        <end position="420"/>
    </location>
</feature>
<evidence type="ECO:0000256" key="1">
    <source>
        <dbReference type="ARBA" id="ARBA00004496"/>
    </source>
</evidence>
<evidence type="ECO:0000256" key="4">
    <source>
        <dbReference type="ARBA" id="ARBA00022598"/>
    </source>
</evidence>
<evidence type="ECO:0000256" key="8">
    <source>
        <dbReference type="RuleBase" id="RU003664"/>
    </source>
</evidence>
<dbReference type="Gene3D" id="3.40.50.720">
    <property type="entry name" value="NAD(P)-binding Rossmann-like Domain"/>
    <property type="match status" value="1"/>
</dbReference>
<protein>
    <recommendedName>
        <fullName evidence="7 8">UDP-N-acetylmuramoylalanine--D-glutamate ligase</fullName>
        <ecNumber evidence="7 8">6.3.2.9</ecNumber>
    </recommendedName>
    <alternativeName>
        <fullName evidence="7">D-glutamic acid-adding enzyme</fullName>
    </alternativeName>
    <alternativeName>
        <fullName evidence="7">UDP-N-acetylmuramoyl-L-alanyl-D-glutamate synthetase</fullName>
    </alternativeName>
</protein>
<dbReference type="Proteomes" id="UP001461341">
    <property type="component" value="Chromosome"/>
</dbReference>
<keyword evidence="7 8" id="KW-0132">Cell division</keyword>
<organism evidence="11 12">
    <name type="scientific">Thermatribacter velox</name>
    <dbReference type="NCBI Taxonomy" id="3039681"/>
    <lineage>
        <taxon>Bacteria</taxon>
        <taxon>Pseudomonadati</taxon>
        <taxon>Atribacterota</taxon>
        <taxon>Atribacteria</taxon>
        <taxon>Atribacterales</taxon>
        <taxon>Thermatribacteraceae</taxon>
        <taxon>Thermatribacter</taxon>
    </lineage>
</organism>
<feature type="binding site" evidence="7">
    <location>
        <begin position="110"/>
        <end position="116"/>
    </location>
    <ligand>
        <name>ATP</name>
        <dbReference type="ChEBI" id="CHEBI:30616"/>
    </ligand>
</feature>
<evidence type="ECO:0000313" key="11">
    <source>
        <dbReference type="EMBL" id="WZL75168.1"/>
    </source>
</evidence>
<dbReference type="RefSeq" id="WP_369017314.1">
    <property type="nucleotide sequence ID" value="NZ_CP121689.1"/>
</dbReference>
<dbReference type="InterPro" id="IPR036615">
    <property type="entry name" value="Mur_ligase_C_dom_sf"/>
</dbReference>
<keyword evidence="12" id="KW-1185">Reference proteome</keyword>
<dbReference type="Pfam" id="PF08245">
    <property type="entry name" value="Mur_ligase_M"/>
    <property type="match status" value="1"/>
</dbReference>
<comment type="similarity">
    <text evidence="7">Belongs to the MurCDEF family.</text>
</comment>
<gene>
    <name evidence="7 11" type="primary">murD</name>
    <name evidence="11" type="ORF">QBE54_06075</name>
</gene>
<keyword evidence="7 8" id="KW-0961">Cell wall biogenesis/degradation</keyword>
<dbReference type="PANTHER" id="PTHR43692:SF1">
    <property type="entry name" value="UDP-N-ACETYLMURAMOYLALANINE--D-GLUTAMATE LIGASE"/>
    <property type="match status" value="1"/>
</dbReference>
<keyword evidence="7 8" id="KW-0131">Cell cycle</keyword>
<evidence type="ECO:0000259" key="9">
    <source>
        <dbReference type="Pfam" id="PF02875"/>
    </source>
</evidence>
<keyword evidence="4 7" id="KW-0436">Ligase</keyword>
<reference evidence="11 12" key="1">
    <citation type="submission" date="2023-03" db="EMBL/GenBank/DDBJ databases">
        <title>Novel Species.</title>
        <authorList>
            <person name="Ma S."/>
        </authorList>
    </citation>
    <scope>NUCLEOTIDE SEQUENCE [LARGE SCALE GENOMIC DNA]</scope>
    <source>
        <strain evidence="11 12">B11</strain>
    </source>
</reference>
<dbReference type="EMBL" id="CP121689">
    <property type="protein sequence ID" value="WZL75168.1"/>
    <property type="molecule type" value="Genomic_DNA"/>
</dbReference>
<comment type="pathway">
    <text evidence="2 7 8">Cell wall biogenesis; peptidoglycan biosynthesis.</text>
</comment>
<dbReference type="SUPFAM" id="SSF51984">
    <property type="entry name" value="MurCD N-terminal domain"/>
    <property type="match status" value="1"/>
</dbReference>
<dbReference type="InterPro" id="IPR005762">
    <property type="entry name" value="MurD"/>
</dbReference>
<feature type="domain" description="Mur ligase central" evidence="10">
    <location>
        <begin position="108"/>
        <end position="286"/>
    </location>
</feature>
<comment type="catalytic activity">
    <reaction evidence="7 8">
        <text>UDP-N-acetyl-alpha-D-muramoyl-L-alanine + D-glutamate + ATP = UDP-N-acetyl-alpha-D-muramoyl-L-alanyl-D-glutamate + ADP + phosphate + H(+)</text>
        <dbReference type="Rhea" id="RHEA:16429"/>
        <dbReference type="ChEBI" id="CHEBI:15378"/>
        <dbReference type="ChEBI" id="CHEBI:29986"/>
        <dbReference type="ChEBI" id="CHEBI:30616"/>
        <dbReference type="ChEBI" id="CHEBI:43474"/>
        <dbReference type="ChEBI" id="CHEBI:83898"/>
        <dbReference type="ChEBI" id="CHEBI:83900"/>
        <dbReference type="ChEBI" id="CHEBI:456216"/>
        <dbReference type="EC" id="6.3.2.9"/>
    </reaction>
</comment>
<dbReference type="HAMAP" id="MF_00639">
    <property type="entry name" value="MurD"/>
    <property type="match status" value="1"/>
</dbReference>
<sequence length="448" mass="49502">MSDYLVIGLGKAGVSVARLLLSRGERVWATDDYKTIHELPAFLARNPNFSFLIKSEWQKVKDIPLAKCIVSPGIGQHPLIDELSGTRIPVISDLELVMEELKIPTIAITGSNGKSTTTALVSHIFKENGISVFTGGNFGTPAAEVLLGEAAFEWAILEVSSFQLERVINARFHIAALLNIFPNHLDRHGDMENYFSVKRKIFVNQRKEDIAVINLTHPQWVTKNIPDLKSQLVTFSVTGALQEGFFIDQNQLCEKKSGIKKILFHISGWSLPGKHNLENLTCATAICRRAGISPDAIANSLHSFRGLPHRLEKVCEIEGITFFNDSKSTTPSATKVALEALNKPIILIMGGRAKVKDFSELTALSEPDKVKAIILFGESAPLLYQSLSGFYDLSLCSDLEEAVQQAFLKASKGDSILLSPGCTSWDQYKNFEERGEHFKNIVHELVKG</sequence>
<dbReference type="InterPro" id="IPR013221">
    <property type="entry name" value="Mur_ligase_cen"/>
</dbReference>
<dbReference type="InterPro" id="IPR004101">
    <property type="entry name" value="Mur_ligase_C"/>
</dbReference>
<dbReference type="Gene3D" id="3.40.1190.10">
    <property type="entry name" value="Mur-like, catalytic domain"/>
    <property type="match status" value="1"/>
</dbReference>
<dbReference type="SUPFAM" id="SSF53244">
    <property type="entry name" value="MurD-like peptide ligases, peptide-binding domain"/>
    <property type="match status" value="1"/>
</dbReference>
<dbReference type="Pfam" id="PF02875">
    <property type="entry name" value="Mur_ligase_C"/>
    <property type="match status" value="1"/>
</dbReference>
<keyword evidence="7 8" id="KW-0573">Peptidoglycan synthesis</keyword>
<keyword evidence="3 7" id="KW-0963">Cytoplasm</keyword>
<evidence type="ECO:0000256" key="2">
    <source>
        <dbReference type="ARBA" id="ARBA00004752"/>
    </source>
</evidence>
<dbReference type="EC" id="6.3.2.9" evidence="7 8"/>
<dbReference type="InterPro" id="IPR036565">
    <property type="entry name" value="Mur-like_cat_sf"/>
</dbReference>
<comment type="function">
    <text evidence="7 8">Cell wall formation. Catalyzes the addition of glutamate to the nucleotide precursor UDP-N-acetylmuramoyl-L-alanine (UMA).</text>
</comment>
<dbReference type="GO" id="GO:0008764">
    <property type="term" value="F:UDP-N-acetylmuramoylalanine-D-glutamate ligase activity"/>
    <property type="evidence" value="ECO:0007669"/>
    <property type="project" value="UniProtKB-EC"/>
</dbReference>
<proteinExistence type="inferred from homology"/>
<dbReference type="NCBIfam" id="TIGR01087">
    <property type="entry name" value="murD"/>
    <property type="match status" value="1"/>
</dbReference>
<evidence type="ECO:0000256" key="5">
    <source>
        <dbReference type="ARBA" id="ARBA00022741"/>
    </source>
</evidence>
<evidence type="ECO:0000256" key="7">
    <source>
        <dbReference type="HAMAP-Rule" id="MF_00639"/>
    </source>
</evidence>
<accession>A0ABZ2YBQ6</accession>
<evidence type="ECO:0000256" key="6">
    <source>
        <dbReference type="ARBA" id="ARBA00022840"/>
    </source>
</evidence>
<evidence type="ECO:0000313" key="12">
    <source>
        <dbReference type="Proteomes" id="UP001461341"/>
    </source>
</evidence>
<evidence type="ECO:0000256" key="3">
    <source>
        <dbReference type="ARBA" id="ARBA00022490"/>
    </source>
</evidence>
<keyword evidence="5 7" id="KW-0547">Nucleotide-binding</keyword>
<keyword evidence="6 7" id="KW-0067">ATP-binding</keyword>
<comment type="subcellular location">
    <subcellularLocation>
        <location evidence="1 7 8">Cytoplasm</location>
    </subcellularLocation>
</comment>
<dbReference type="PANTHER" id="PTHR43692">
    <property type="entry name" value="UDP-N-ACETYLMURAMOYLALANINE--D-GLUTAMATE LIGASE"/>
    <property type="match status" value="1"/>
</dbReference>
<dbReference type="Gene3D" id="3.90.190.20">
    <property type="entry name" value="Mur ligase, C-terminal domain"/>
    <property type="match status" value="1"/>
</dbReference>
<dbReference type="SUPFAM" id="SSF53623">
    <property type="entry name" value="MurD-like peptide ligases, catalytic domain"/>
    <property type="match status" value="1"/>
</dbReference>
<evidence type="ECO:0000259" key="10">
    <source>
        <dbReference type="Pfam" id="PF08245"/>
    </source>
</evidence>
<name>A0ABZ2YBQ6_9BACT</name>
<keyword evidence="7 8" id="KW-0133">Cell shape</keyword>